<gene>
    <name evidence="1" type="ORF">G2W53_012058</name>
</gene>
<proteinExistence type="predicted"/>
<organism evidence="1 2">
    <name type="scientific">Senna tora</name>
    <dbReference type="NCBI Taxonomy" id="362788"/>
    <lineage>
        <taxon>Eukaryota</taxon>
        <taxon>Viridiplantae</taxon>
        <taxon>Streptophyta</taxon>
        <taxon>Embryophyta</taxon>
        <taxon>Tracheophyta</taxon>
        <taxon>Spermatophyta</taxon>
        <taxon>Magnoliopsida</taxon>
        <taxon>eudicotyledons</taxon>
        <taxon>Gunneridae</taxon>
        <taxon>Pentapetalae</taxon>
        <taxon>rosids</taxon>
        <taxon>fabids</taxon>
        <taxon>Fabales</taxon>
        <taxon>Fabaceae</taxon>
        <taxon>Caesalpinioideae</taxon>
        <taxon>Cassia clade</taxon>
        <taxon>Senna</taxon>
    </lineage>
</organism>
<dbReference type="AlphaFoldDB" id="A0A834TW74"/>
<evidence type="ECO:0000313" key="1">
    <source>
        <dbReference type="EMBL" id="KAF7829725.1"/>
    </source>
</evidence>
<keyword evidence="2" id="KW-1185">Reference proteome</keyword>
<dbReference type="Proteomes" id="UP000634136">
    <property type="component" value="Unassembled WGS sequence"/>
</dbReference>
<dbReference type="EMBL" id="JAAIUW010000005">
    <property type="protein sequence ID" value="KAF7829725.1"/>
    <property type="molecule type" value="Genomic_DNA"/>
</dbReference>
<sequence>MSEGVLIWIWEVGDGDSVTDVVVDGRDGHEIPDCVFSLSLPPHLYTTTLILIHPPFHRLVTALLSLSCKSQEGRGP</sequence>
<comment type="caution">
    <text evidence="1">The sequence shown here is derived from an EMBL/GenBank/DDBJ whole genome shotgun (WGS) entry which is preliminary data.</text>
</comment>
<accession>A0A834TW74</accession>
<protein>
    <submittedName>
        <fullName evidence="1">Uncharacterized protein</fullName>
    </submittedName>
</protein>
<evidence type="ECO:0000313" key="2">
    <source>
        <dbReference type="Proteomes" id="UP000634136"/>
    </source>
</evidence>
<reference evidence="1" key="1">
    <citation type="submission" date="2020-09" db="EMBL/GenBank/DDBJ databases">
        <title>Genome-Enabled Discovery of Anthraquinone Biosynthesis in Senna tora.</title>
        <authorList>
            <person name="Kang S.-H."/>
            <person name="Pandey R.P."/>
            <person name="Lee C.-M."/>
            <person name="Sim J.-S."/>
            <person name="Jeong J.-T."/>
            <person name="Choi B.-S."/>
            <person name="Jung M."/>
            <person name="Ginzburg D."/>
            <person name="Zhao K."/>
            <person name="Won S.Y."/>
            <person name="Oh T.-J."/>
            <person name="Yu Y."/>
            <person name="Kim N.-H."/>
            <person name="Lee O.R."/>
            <person name="Lee T.-H."/>
            <person name="Bashyal P."/>
            <person name="Kim T.-S."/>
            <person name="Lee W.-H."/>
            <person name="Kawkins C."/>
            <person name="Kim C.-K."/>
            <person name="Kim J.S."/>
            <person name="Ahn B.O."/>
            <person name="Rhee S.Y."/>
            <person name="Sohng J.K."/>
        </authorList>
    </citation>
    <scope>NUCLEOTIDE SEQUENCE</scope>
    <source>
        <tissue evidence="1">Leaf</tissue>
    </source>
</reference>
<name>A0A834TW74_9FABA</name>